<proteinExistence type="predicted"/>
<dbReference type="EMBL" id="MT774402">
    <property type="protein sequence ID" value="QOR57307.1"/>
    <property type="molecule type" value="Genomic_DNA"/>
</dbReference>
<dbReference type="RefSeq" id="YP_010112759.1">
    <property type="nucleotide sequence ID" value="NC_055895.1"/>
</dbReference>
<evidence type="ECO:0000313" key="1">
    <source>
        <dbReference type="EMBL" id="QOR57307.1"/>
    </source>
</evidence>
<protein>
    <submittedName>
        <fullName evidence="1">Uncharacterized protein</fullName>
    </submittedName>
</protein>
<accession>A0A7M1RS89</accession>
<sequence length="182" mass="20577">MNKKSIKLNSANIITIRKNIDITINKYWRIIRAENLMSKKAIAAKQGSGLDLKSLYNQIVQLSEKRIMIKGILVALNTGTTTFSYEDFKKTNNYSIFAACEAKEAIAQLKMIKTLDPSTKAKKGLKAMPKREIFSSAKIAQLIHDQQLLANKFDANLEKFNNETSIEIKDTIADKFEMDLTV</sequence>
<dbReference type="Proteomes" id="UP000593599">
    <property type="component" value="Segment"/>
</dbReference>
<organism evidence="1 2">
    <name type="scientific">uncultured phage cr7_1</name>
    <dbReference type="NCBI Taxonomy" id="2772086"/>
    <lineage>
        <taxon>Viruses</taxon>
        <taxon>Duplodnaviria</taxon>
        <taxon>Heunggongvirae</taxon>
        <taxon>Uroviricota</taxon>
        <taxon>Caudoviricetes</taxon>
        <taxon>Crassvirales</taxon>
        <taxon>Suoliviridae</taxon>
        <taxon>Oafivirinae</taxon>
        <taxon>Burzaovirus</taxon>
        <taxon>Burzaovirus coli</taxon>
    </lineage>
</organism>
<dbReference type="GeneID" id="65131244"/>
<reference evidence="1 2" key="1">
    <citation type="submission" date="2020-07" db="EMBL/GenBank/DDBJ databases">
        <title>Taxonomic proposal: Crassvirales, a new order of highly abundant and diverse bacterial viruses.</title>
        <authorList>
            <person name="Shkoporov A.N."/>
            <person name="Stockdale S.R."/>
            <person name="Guerin E."/>
            <person name="Ross R.P."/>
            <person name="Hill C."/>
        </authorList>
    </citation>
    <scope>NUCLEOTIDE SEQUENCE [LARGE SCALE GENOMIC DNA]</scope>
</reference>
<keyword evidence="2" id="KW-1185">Reference proteome</keyword>
<dbReference type="KEGG" id="vg:65131244"/>
<name>A0A7M1RS89_9CAUD</name>
<evidence type="ECO:0000313" key="2">
    <source>
        <dbReference type="Proteomes" id="UP000593599"/>
    </source>
</evidence>